<evidence type="ECO:0000256" key="1">
    <source>
        <dbReference type="SAM" id="MobiDB-lite"/>
    </source>
</evidence>
<sequence length="52" mass="5620">MRLRRGTNDLGSTGRTDDVGRGAKEHGAILVERLLPSRILAHLDIPAMAPNT</sequence>
<name>A0AAD1GY74_MYCXE</name>
<reference evidence="2 3" key="1">
    <citation type="submission" date="2019-12" db="EMBL/GenBank/DDBJ databases">
        <title>Complete genome sequence of Mycolicibacterium xenopi str. JCM15661T.</title>
        <authorList>
            <person name="Yoshida M."/>
            <person name="Fukano H."/>
            <person name="Asakura T."/>
            <person name="Hoshino Y."/>
        </authorList>
    </citation>
    <scope>NUCLEOTIDE SEQUENCE [LARGE SCALE GENOMIC DNA]</scope>
    <source>
        <strain evidence="2 3">JCM 15661T</strain>
    </source>
</reference>
<proteinExistence type="predicted"/>
<evidence type="ECO:0000313" key="3">
    <source>
        <dbReference type="Proteomes" id="UP000464624"/>
    </source>
</evidence>
<accession>A0AAD1GY74</accession>
<organism evidence="2 3">
    <name type="scientific">Mycobacterium xenopi</name>
    <dbReference type="NCBI Taxonomy" id="1789"/>
    <lineage>
        <taxon>Bacteria</taxon>
        <taxon>Bacillati</taxon>
        <taxon>Actinomycetota</taxon>
        <taxon>Actinomycetes</taxon>
        <taxon>Mycobacteriales</taxon>
        <taxon>Mycobacteriaceae</taxon>
        <taxon>Mycobacterium</taxon>
    </lineage>
</organism>
<dbReference type="EMBL" id="AP022314">
    <property type="protein sequence ID" value="BBU21011.1"/>
    <property type="molecule type" value="Genomic_DNA"/>
</dbReference>
<dbReference type="Proteomes" id="UP000464624">
    <property type="component" value="Chromosome"/>
</dbReference>
<evidence type="ECO:0000313" key="2">
    <source>
        <dbReference type="EMBL" id="BBU21011.1"/>
    </source>
</evidence>
<gene>
    <name evidence="2" type="ORF">MYXE_08000</name>
</gene>
<protein>
    <submittedName>
        <fullName evidence="2">Uncharacterized protein</fullName>
    </submittedName>
</protein>
<dbReference type="AlphaFoldDB" id="A0AAD1GY74"/>
<feature type="region of interest" description="Disordered" evidence="1">
    <location>
        <begin position="1"/>
        <end position="23"/>
    </location>
</feature>
<dbReference type="KEGG" id="mxe:MYXE_08000"/>